<dbReference type="RefSeq" id="WP_183412196.1">
    <property type="nucleotide sequence ID" value="NZ_JACHYB010000001.1"/>
</dbReference>
<keyword evidence="3" id="KW-1185">Reference proteome</keyword>
<organism evidence="2 3">
    <name type="scientific">Microbacter margulisiae</name>
    <dbReference type="NCBI Taxonomy" id="1350067"/>
    <lineage>
        <taxon>Bacteria</taxon>
        <taxon>Pseudomonadati</taxon>
        <taxon>Bacteroidota</taxon>
        <taxon>Bacteroidia</taxon>
        <taxon>Bacteroidales</taxon>
        <taxon>Porphyromonadaceae</taxon>
        <taxon>Microbacter</taxon>
    </lineage>
</organism>
<dbReference type="Proteomes" id="UP000544222">
    <property type="component" value="Unassembled WGS sequence"/>
</dbReference>
<protein>
    <submittedName>
        <fullName evidence="2">Putative membrane protein</fullName>
    </submittedName>
</protein>
<dbReference type="EMBL" id="JACHYB010000001">
    <property type="protein sequence ID" value="MBB3186282.1"/>
    <property type="molecule type" value="Genomic_DNA"/>
</dbReference>
<keyword evidence="1" id="KW-0472">Membrane</keyword>
<sequence length="184" mass="21471">MDTDKKIKGLVWAVFFLAVMNLTMLATIFYHVYQSNREEVSVEKQIGIEADAAKFTGRYFRDQLQLNASQMIQFRQVNRTFRQQAQMILSELVSKRRQILEEMSAPHTDTIKLNQFSKEIGDLHYALKQATVRYYLAIKQECDSSQQQKLHELFQEIFINDLPLNYPGNHGQSGGGQWSNRFSR</sequence>
<keyword evidence="1" id="KW-0812">Transmembrane</keyword>
<evidence type="ECO:0000313" key="3">
    <source>
        <dbReference type="Proteomes" id="UP000544222"/>
    </source>
</evidence>
<accession>A0A7W5DNN6</accession>
<keyword evidence="1" id="KW-1133">Transmembrane helix</keyword>
<evidence type="ECO:0000256" key="1">
    <source>
        <dbReference type="SAM" id="Phobius"/>
    </source>
</evidence>
<evidence type="ECO:0000313" key="2">
    <source>
        <dbReference type="EMBL" id="MBB3186282.1"/>
    </source>
</evidence>
<dbReference type="InterPro" id="IPR025961">
    <property type="entry name" value="Metal_resist"/>
</dbReference>
<dbReference type="AlphaFoldDB" id="A0A7W5DNN6"/>
<dbReference type="Pfam" id="PF13801">
    <property type="entry name" value="Metal_resist"/>
    <property type="match status" value="1"/>
</dbReference>
<comment type="caution">
    <text evidence="2">The sequence shown here is derived from an EMBL/GenBank/DDBJ whole genome shotgun (WGS) entry which is preliminary data.</text>
</comment>
<gene>
    <name evidence="2" type="ORF">FHX64_000445</name>
</gene>
<name>A0A7W5DNN6_9PORP</name>
<dbReference type="Gene3D" id="1.20.120.1490">
    <property type="match status" value="1"/>
</dbReference>
<feature type="transmembrane region" description="Helical" evidence="1">
    <location>
        <begin position="12"/>
        <end position="33"/>
    </location>
</feature>
<proteinExistence type="predicted"/>
<reference evidence="2 3" key="1">
    <citation type="submission" date="2020-08" db="EMBL/GenBank/DDBJ databases">
        <title>Genomic Encyclopedia of Type Strains, Phase IV (KMG-IV): sequencing the most valuable type-strain genomes for metagenomic binning, comparative biology and taxonomic classification.</title>
        <authorList>
            <person name="Goeker M."/>
        </authorList>
    </citation>
    <scope>NUCLEOTIDE SEQUENCE [LARGE SCALE GENOMIC DNA]</scope>
    <source>
        <strain evidence="2 3">DSM 27471</strain>
    </source>
</reference>